<protein>
    <submittedName>
        <fullName evidence="2">Uncharacterized protein LOC115225756</fullName>
    </submittedName>
</protein>
<name>A0A6P7TLY3_9MOLL</name>
<dbReference type="AlphaFoldDB" id="A0A6P7TLY3"/>
<keyword evidence="1" id="KW-1185">Reference proteome</keyword>
<dbReference type="GO" id="GO:0005657">
    <property type="term" value="C:replication fork"/>
    <property type="evidence" value="ECO:0007669"/>
    <property type="project" value="TreeGrafter"/>
</dbReference>
<sequence length="148" mass="16373">MSSNHAFAKCESPKVVQWKRLIVGQMHPHPLEATILTAQGKGENMIIPRTPLILADMPFKFKRLQFPVRVGFAMSINKSQGQPLKIVGLHLMQQCFSHGQLYVGCSRVGNGNNLFILTPNGKTKNIVYPAALQLSPNVTVIQNSLKVI</sequence>
<evidence type="ECO:0000313" key="1">
    <source>
        <dbReference type="Proteomes" id="UP000515154"/>
    </source>
</evidence>
<dbReference type="KEGG" id="osn:115225756"/>
<evidence type="ECO:0000313" key="2">
    <source>
        <dbReference type="RefSeq" id="XP_029652563.1"/>
    </source>
</evidence>
<dbReference type="RefSeq" id="XP_029652563.1">
    <property type="nucleotide sequence ID" value="XM_029796703.1"/>
</dbReference>
<dbReference type="PANTHER" id="PTHR23274:SF51">
    <property type="entry name" value="OS03G0423850 PROTEIN"/>
    <property type="match status" value="1"/>
</dbReference>
<gene>
    <name evidence="2" type="primary">LOC115225756</name>
</gene>
<dbReference type="PANTHER" id="PTHR23274">
    <property type="entry name" value="DNA HELICASE-RELATED"/>
    <property type="match status" value="1"/>
</dbReference>
<reference evidence="2" key="1">
    <citation type="submission" date="2025-08" db="UniProtKB">
        <authorList>
            <consortium name="RefSeq"/>
        </authorList>
    </citation>
    <scope>IDENTIFICATION</scope>
</reference>
<organism evidence="1 2">
    <name type="scientific">Octopus sinensis</name>
    <name type="common">East Asian common octopus</name>
    <dbReference type="NCBI Taxonomy" id="2607531"/>
    <lineage>
        <taxon>Eukaryota</taxon>
        <taxon>Metazoa</taxon>
        <taxon>Spiralia</taxon>
        <taxon>Lophotrochozoa</taxon>
        <taxon>Mollusca</taxon>
        <taxon>Cephalopoda</taxon>
        <taxon>Coleoidea</taxon>
        <taxon>Octopodiformes</taxon>
        <taxon>Octopoda</taxon>
        <taxon>Incirrata</taxon>
        <taxon>Octopodidae</taxon>
        <taxon>Octopus</taxon>
    </lineage>
</organism>
<accession>A0A6P7TLY3</accession>
<dbReference type="GO" id="GO:0006260">
    <property type="term" value="P:DNA replication"/>
    <property type="evidence" value="ECO:0007669"/>
    <property type="project" value="TreeGrafter"/>
</dbReference>
<dbReference type="Proteomes" id="UP000515154">
    <property type="component" value="Linkage group LG2"/>
</dbReference>
<dbReference type="SUPFAM" id="SSF52540">
    <property type="entry name" value="P-loop containing nucleoside triphosphate hydrolases"/>
    <property type="match status" value="1"/>
</dbReference>
<proteinExistence type="predicted"/>
<dbReference type="InterPro" id="IPR027417">
    <property type="entry name" value="P-loop_NTPase"/>
</dbReference>